<evidence type="ECO:0000313" key="1">
    <source>
        <dbReference type="EMBL" id="DAE02436.1"/>
    </source>
</evidence>
<reference evidence="1" key="1">
    <citation type="journal article" date="2021" name="Proc. Natl. Acad. Sci. U.S.A.">
        <title>A Catalog of Tens of Thousands of Viruses from Human Metagenomes Reveals Hidden Associations with Chronic Diseases.</title>
        <authorList>
            <person name="Tisza M.J."/>
            <person name="Buck C.B."/>
        </authorList>
    </citation>
    <scope>NUCLEOTIDE SEQUENCE</scope>
    <source>
        <strain evidence="1">CtsUY14</strain>
    </source>
</reference>
<sequence length="255" mass="29140">MGKYKDLTGHKIGLLTVITNTGQKSKNGSFIWECLCDCGKTIYVPTSSLTRKRCTKSCGCLSSVQSKKKNTKDITGDVYGMLTVIKQVVKPSYRVGKRGSWWLCRCECGNEVVVKANHLKTGNTKSCGCIVNSKAEKQIVSLLQNHQIEYIKEYVIDDCRSSLTNRPLRFDFAIFDGSHNLLFLLEYDGEQHTSGFRYEADLVKRAGENACLQQRDRDKDNYCKQNNIKLYRLSYKQKDALEDIILKIYEEEKKI</sequence>
<accession>A0A8S5P8B9</accession>
<dbReference type="Gene3D" id="3.40.960.10">
    <property type="entry name" value="VSR Endonuclease"/>
    <property type="match status" value="1"/>
</dbReference>
<dbReference type="EMBL" id="BK015346">
    <property type="protein sequence ID" value="DAE02436.1"/>
    <property type="molecule type" value="Genomic_DNA"/>
</dbReference>
<organism evidence="1">
    <name type="scientific">Siphoviridae sp. ctsUY14</name>
    <dbReference type="NCBI Taxonomy" id="2825693"/>
    <lineage>
        <taxon>Viruses</taxon>
        <taxon>Duplodnaviria</taxon>
        <taxon>Heunggongvirae</taxon>
        <taxon>Uroviricota</taxon>
        <taxon>Caudoviricetes</taxon>
    </lineage>
</organism>
<name>A0A8S5P8B9_9CAUD</name>
<protein>
    <submittedName>
        <fullName evidence="1">Restriction enzyme</fullName>
    </submittedName>
</protein>
<proteinExistence type="predicted"/>